<comment type="caution">
    <text evidence="2">The sequence shown here is derived from an EMBL/GenBank/DDBJ whole genome shotgun (WGS) entry which is preliminary data.</text>
</comment>
<feature type="region of interest" description="Disordered" evidence="1">
    <location>
        <begin position="28"/>
        <end position="55"/>
    </location>
</feature>
<evidence type="ECO:0000313" key="3">
    <source>
        <dbReference type="Proteomes" id="UP000247409"/>
    </source>
</evidence>
<accession>A0A2V3IZ80</accession>
<feature type="region of interest" description="Disordered" evidence="1">
    <location>
        <begin position="324"/>
        <end position="358"/>
    </location>
</feature>
<evidence type="ECO:0008006" key="4">
    <source>
        <dbReference type="Google" id="ProtNLM"/>
    </source>
</evidence>
<dbReference type="EMBL" id="NBIV01000025">
    <property type="protein sequence ID" value="PXF47399.1"/>
    <property type="molecule type" value="Genomic_DNA"/>
</dbReference>
<dbReference type="Proteomes" id="UP000247409">
    <property type="component" value="Unassembled WGS sequence"/>
</dbReference>
<feature type="region of interest" description="Disordered" evidence="1">
    <location>
        <begin position="250"/>
        <end position="271"/>
    </location>
</feature>
<evidence type="ECO:0000256" key="1">
    <source>
        <dbReference type="SAM" id="MobiDB-lite"/>
    </source>
</evidence>
<feature type="region of interest" description="Disordered" evidence="1">
    <location>
        <begin position="108"/>
        <end position="129"/>
    </location>
</feature>
<protein>
    <recommendedName>
        <fullName evidence="4">Fibrous sheath-interacting protein 1</fullName>
    </recommendedName>
</protein>
<feature type="compositionally biased region" description="Acidic residues" evidence="1">
    <location>
        <begin position="262"/>
        <end position="271"/>
    </location>
</feature>
<dbReference type="AlphaFoldDB" id="A0A2V3IZ80"/>
<sequence length="405" mass="45174">MNPERGPPRTLIHPQRRRLRAPCALNVSLTASSSRSDEAQYDDDDATMGEQGPVYGMTLPELTEADKDYLDDSSSNEDFMKRMAEIARRIDRERKIALRKANRQNAEEYLESLSRPSAPTADGGPPRVNAGEQYFANLSKKARESRVIENPSLPVEKGSLSAKPGPIGNVNDTVQPETLESVEDRISKLQDELESVGKDINPNATFQDVVDLQETIRKDMGLGDPQPSQGPEPKTIEKQIDFLEGYLEKLKQEEREEGVSGSDDDSEELLDAESVENAIESTVRKLEEKFTPEFEGLEDTPGGMTAAEKMAAFDQLRRQAVKLTPQGPNVLDPYNVTLPSRKNDNGEEPSPDSEQEYDRLGGEANKKLLVEEVEAEIARYTTEAKKLLHKHDARMQVLLARLRAL</sequence>
<feature type="compositionally biased region" description="Acidic residues" evidence="1">
    <location>
        <begin position="346"/>
        <end position="355"/>
    </location>
</feature>
<keyword evidence="3" id="KW-1185">Reference proteome</keyword>
<evidence type="ECO:0000313" key="2">
    <source>
        <dbReference type="EMBL" id="PXF47399.1"/>
    </source>
</evidence>
<gene>
    <name evidence="2" type="ORF">BWQ96_02879</name>
</gene>
<name>A0A2V3IZ80_9FLOR</name>
<proteinExistence type="predicted"/>
<feature type="region of interest" description="Disordered" evidence="1">
    <location>
        <begin position="154"/>
        <end position="173"/>
    </location>
</feature>
<dbReference type="OrthoDB" id="10512934at2759"/>
<organism evidence="2 3">
    <name type="scientific">Gracilariopsis chorda</name>
    <dbReference type="NCBI Taxonomy" id="448386"/>
    <lineage>
        <taxon>Eukaryota</taxon>
        <taxon>Rhodophyta</taxon>
        <taxon>Florideophyceae</taxon>
        <taxon>Rhodymeniophycidae</taxon>
        <taxon>Gracilariales</taxon>
        <taxon>Gracilariaceae</taxon>
        <taxon>Gracilariopsis</taxon>
    </lineage>
</organism>
<reference evidence="2 3" key="1">
    <citation type="journal article" date="2018" name="Mol. Biol. Evol.">
        <title>Analysis of the draft genome of the red seaweed Gracilariopsis chorda provides insights into genome size evolution in Rhodophyta.</title>
        <authorList>
            <person name="Lee J."/>
            <person name="Yang E.C."/>
            <person name="Graf L."/>
            <person name="Yang J.H."/>
            <person name="Qiu H."/>
            <person name="Zel Zion U."/>
            <person name="Chan C.X."/>
            <person name="Stephens T.G."/>
            <person name="Weber A.P.M."/>
            <person name="Boo G.H."/>
            <person name="Boo S.M."/>
            <person name="Kim K.M."/>
            <person name="Shin Y."/>
            <person name="Jung M."/>
            <person name="Lee S.J."/>
            <person name="Yim H.S."/>
            <person name="Lee J.H."/>
            <person name="Bhattacharya D."/>
            <person name="Yoon H.S."/>
        </authorList>
    </citation>
    <scope>NUCLEOTIDE SEQUENCE [LARGE SCALE GENOMIC DNA]</scope>
    <source>
        <strain evidence="2 3">SKKU-2015</strain>
        <tissue evidence="2">Whole body</tissue>
    </source>
</reference>